<protein>
    <submittedName>
        <fullName evidence="1">RNA-directed DNA polymerase (Reverse transcriptase)</fullName>
    </submittedName>
</protein>
<dbReference type="AlphaFoldDB" id="A0A392QPY5"/>
<keyword evidence="2" id="KW-1185">Reference proteome</keyword>
<dbReference type="SUPFAM" id="SSF56219">
    <property type="entry name" value="DNase I-like"/>
    <property type="match status" value="1"/>
</dbReference>
<reference evidence="1 2" key="1">
    <citation type="journal article" date="2018" name="Front. Plant Sci.">
        <title>Red Clover (Trifolium pratense) and Zigzag Clover (T. medium) - A Picture of Genomic Similarities and Differences.</title>
        <authorList>
            <person name="Dluhosova J."/>
            <person name="Istvanek J."/>
            <person name="Nedelnik J."/>
            <person name="Repkova J."/>
        </authorList>
    </citation>
    <scope>NUCLEOTIDE SEQUENCE [LARGE SCALE GENOMIC DNA]</scope>
    <source>
        <strain evidence="2">cv. 10/8</strain>
        <tissue evidence="1">Leaf</tissue>
    </source>
</reference>
<dbReference type="GO" id="GO:0003964">
    <property type="term" value="F:RNA-directed DNA polymerase activity"/>
    <property type="evidence" value="ECO:0007669"/>
    <property type="project" value="UniProtKB-KW"/>
</dbReference>
<sequence length="134" mass="15053">DARGQAGGIWLLKQNGSNIAADVFEVYMDTITIRLSLGNASLFLTCIYASPTYTSRLELWNHIIDLRRDIDGPWLLMGDFNDIILPSEQKGDSFSHSRAGALLNVFDKCNLVDINTTRGTFTWNRPCLGNHMIF</sequence>
<keyword evidence="1" id="KW-0695">RNA-directed DNA polymerase</keyword>
<evidence type="ECO:0000313" key="2">
    <source>
        <dbReference type="Proteomes" id="UP000265520"/>
    </source>
</evidence>
<keyword evidence="1" id="KW-0808">Transferase</keyword>
<keyword evidence="1" id="KW-0548">Nucleotidyltransferase</keyword>
<name>A0A392QPY5_9FABA</name>
<dbReference type="Proteomes" id="UP000265520">
    <property type="component" value="Unassembled WGS sequence"/>
</dbReference>
<comment type="caution">
    <text evidence="1">The sequence shown here is derived from an EMBL/GenBank/DDBJ whole genome shotgun (WGS) entry which is preliminary data.</text>
</comment>
<accession>A0A392QPY5</accession>
<proteinExistence type="predicted"/>
<dbReference type="Gene3D" id="3.60.10.10">
    <property type="entry name" value="Endonuclease/exonuclease/phosphatase"/>
    <property type="match status" value="1"/>
</dbReference>
<dbReference type="EMBL" id="LXQA010153356">
    <property type="protein sequence ID" value="MCI26451.1"/>
    <property type="molecule type" value="Genomic_DNA"/>
</dbReference>
<evidence type="ECO:0000313" key="1">
    <source>
        <dbReference type="EMBL" id="MCI26451.1"/>
    </source>
</evidence>
<organism evidence="1 2">
    <name type="scientific">Trifolium medium</name>
    <dbReference type="NCBI Taxonomy" id="97028"/>
    <lineage>
        <taxon>Eukaryota</taxon>
        <taxon>Viridiplantae</taxon>
        <taxon>Streptophyta</taxon>
        <taxon>Embryophyta</taxon>
        <taxon>Tracheophyta</taxon>
        <taxon>Spermatophyta</taxon>
        <taxon>Magnoliopsida</taxon>
        <taxon>eudicotyledons</taxon>
        <taxon>Gunneridae</taxon>
        <taxon>Pentapetalae</taxon>
        <taxon>rosids</taxon>
        <taxon>fabids</taxon>
        <taxon>Fabales</taxon>
        <taxon>Fabaceae</taxon>
        <taxon>Papilionoideae</taxon>
        <taxon>50 kb inversion clade</taxon>
        <taxon>NPAAA clade</taxon>
        <taxon>Hologalegina</taxon>
        <taxon>IRL clade</taxon>
        <taxon>Trifolieae</taxon>
        <taxon>Trifolium</taxon>
    </lineage>
</organism>
<dbReference type="InterPro" id="IPR036691">
    <property type="entry name" value="Endo/exonu/phosph_ase_sf"/>
</dbReference>
<feature type="non-terminal residue" evidence="1">
    <location>
        <position position="1"/>
    </location>
</feature>